<protein>
    <submittedName>
        <fullName evidence="2">GNAT family N-acetyltransferase</fullName>
        <ecNumber evidence="2">2.3.-.-</ecNumber>
    </submittedName>
</protein>
<dbReference type="Proteomes" id="UP001595681">
    <property type="component" value="Unassembled WGS sequence"/>
</dbReference>
<dbReference type="InterPro" id="IPR016181">
    <property type="entry name" value="Acyl_CoA_acyltransferase"/>
</dbReference>
<keyword evidence="2" id="KW-0012">Acyltransferase</keyword>
<dbReference type="PROSITE" id="PS51186">
    <property type="entry name" value="GNAT"/>
    <property type="match status" value="1"/>
</dbReference>
<dbReference type="Pfam" id="PF00583">
    <property type="entry name" value="Acetyltransf_1"/>
    <property type="match status" value="1"/>
</dbReference>
<proteinExistence type="predicted"/>
<evidence type="ECO:0000313" key="3">
    <source>
        <dbReference type="Proteomes" id="UP001595681"/>
    </source>
</evidence>
<reference evidence="3" key="1">
    <citation type="journal article" date="2019" name="Int. J. Syst. Evol. Microbiol.">
        <title>The Global Catalogue of Microorganisms (GCM) 10K type strain sequencing project: providing services to taxonomists for standard genome sequencing and annotation.</title>
        <authorList>
            <consortium name="The Broad Institute Genomics Platform"/>
            <consortium name="The Broad Institute Genome Sequencing Center for Infectious Disease"/>
            <person name="Wu L."/>
            <person name="Ma J."/>
        </authorList>
    </citation>
    <scope>NUCLEOTIDE SEQUENCE [LARGE SCALE GENOMIC DNA]</scope>
    <source>
        <strain evidence="3">CCM 7491</strain>
    </source>
</reference>
<dbReference type="GO" id="GO:0016746">
    <property type="term" value="F:acyltransferase activity"/>
    <property type="evidence" value="ECO:0007669"/>
    <property type="project" value="UniProtKB-KW"/>
</dbReference>
<feature type="domain" description="N-acetyltransferase" evidence="1">
    <location>
        <begin position="8"/>
        <end position="162"/>
    </location>
</feature>
<dbReference type="SUPFAM" id="SSF55729">
    <property type="entry name" value="Acyl-CoA N-acyltransferases (Nat)"/>
    <property type="match status" value="1"/>
</dbReference>
<dbReference type="EC" id="2.3.-.-" evidence="2"/>
<sequence>MAERQVVSHIVPLDNQSDAAIERLLDAAFGPDRHGRTAYKIRDGMPWLPALSFAVVDDDGALIGSLQSWPVALTLTDGGQQADNGQLPLIMVGPVAVEPAHQKGGHGRAMMDAVVAAARTLRTEPLMMIGDPEYYGRFWGFTADGTDGWDAPGPFEKRRLLALSVDGRPIGGVGILAPRITVTA</sequence>
<name>A0ABV7NCU0_9SPHN</name>
<dbReference type="Gene3D" id="3.40.630.30">
    <property type="match status" value="1"/>
</dbReference>
<keyword evidence="2" id="KW-0808">Transferase</keyword>
<gene>
    <name evidence="2" type="ORF">ACFOKF_08895</name>
</gene>
<accession>A0ABV7NCU0</accession>
<organism evidence="2 3">
    <name type="scientific">Sphingobium rhizovicinum</name>
    <dbReference type="NCBI Taxonomy" id="432308"/>
    <lineage>
        <taxon>Bacteria</taxon>
        <taxon>Pseudomonadati</taxon>
        <taxon>Pseudomonadota</taxon>
        <taxon>Alphaproteobacteria</taxon>
        <taxon>Sphingomonadales</taxon>
        <taxon>Sphingomonadaceae</taxon>
        <taxon>Sphingobium</taxon>
    </lineage>
</organism>
<dbReference type="EMBL" id="JBHRVU010000004">
    <property type="protein sequence ID" value="MFC3441314.1"/>
    <property type="molecule type" value="Genomic_DNA"/>
</dbReference>
<comment type="caution">
    <text evidence="2">The sequence shown here is derived from an EMBL/GenBank/DDBJ whole genome shotgun (WGS) entry which is preliminary data.</text>
</comment>
<evidence type="ECO:0000259" key="1">
    <source>
        <dbReference type="PROSITE" id="PS51186"/>
    </source>
</evidence>
<keyword evidence="3" id="KW-1185">Reference proteome</keyword>
<evidence type="ECO:0000313" key="2">
    <source>
        <dbReference type="EMBL" id="MFC3441314.1"/>
    </source>
</evidence>
<dbReference type="InterPro" id="IPR000182">
    <property type="entry name" value="GNAT_dom"/>
</dbReference>
<dbReference type="RefSeq" id="WP_380795139.1">
    <property type="nucleotide sequence ID" value="NZ_JBHRVU010000004.1"/>
</dbReference>